<gene>
    <name evidence="1" type="ORF">HMPREF1991_01569</name>
</gene>
<sequence length="441" mass="51483">MMTLTDNTSYSSTPNNIETFLSLQNIANKKISDILDENDNNLLIYPYSFDKCEDGIGQQYLLSLQTHWKEKQCTKATLQTGNIIGFISANGHAISIHSRFSPKAEEDFFLHYMLQKVLCINIVNLSHGTTDEQIFNFLLYLFPKLLNEALMQGVYKEYQQNEYNDANLRGRIDINMHLKKNVPFNGRVAYRTREFSHDNHVTQLIRHTLDYIGKSKLGKAVLENNAETRTCVAQIISATPRYNKQDREKVIKKNSKIVTHPYYSQYAPLQKLCLRILRHEKVKYRAQDDNIHGIIFDTSYLWEEYIATILTQEGFKHPNNKKGIGRIYLAKNKKIPRYPDFYRERDSTIIDAKYKWDTNRDDTNQMVTYMYRLQGRRGVFVHPNHTEGKEVSFLLGYGEENNAELQIYNYPIPQTASDYNRFTAGMMLSETALKSHFQPKM</sequence>
<evidence type="ECO:0000313" key="1">
    <source>
        <dbReference type="EMBL" id="KDR52386.1"/>
    </source>
</evidence>
<dbReference type="Pfam" id="PF10117">
    <property type="entry name" value="McrBC"/>
    <property type="match status" value="1"/>
</dbReference>
<comment type="caution">
    <text evidence="1">The sequence shown here is derived from an EMBL/GenBank/DDBJ whole genome shotgun (WGS) entry which is preliminary data.</text>
</comment>
<organism evidence="1 2">
    <name type="scientific">Hoylesella loescheii DSM 19665 = JCM 12249 = ATCC 15930</name>
    <dbReference type="NCBI Taxonomy" id="1122985"/>
    <lineage>
        <taxon>Bacteria</taxon>
        <taxon>Pseudomonadati</taxon>
        <taxon>Bacteroidota</taxon>
        <taxon>Bacteroidia</taxon>
        <taxon>Bacteroidales</taxon>
        <taxon>Prevotellaceae</taxon>
        <taxon>Hoylesella</taxon>
    </lineage>
</organism>
<accession>A0A069QRB1</accession>
<dbReference type="RefSeq" id="WP_018967337.1">
    <property type="nucleotide sequence ID" value="NZ_KB899214.1"/>
</dbReference>
<dbReference type="PANTHER" id="PTHR38733:SF1">
    <property type="entry name" value="TYPE IV METHYL-DIRECTED RESTRICTION ENZYME ECOKMCRBC"/>
    <property type="match status" value="1"/>
</dbReference>
<evidence type="ECO:0000313" key="2">
    <source>
        <dbReference type="Proteomes" id="UP000027442"/>
    </source>
</evidence>
<dbReference type="PANTHER" id="PTHR38733">
    <property type="entry name" value="PROTEIN MCRC"/>
    <property type="match status" value="1"/>
</dbReference>
<evidence type="ECO:0008006" key="3">
    <source>
        <dbReference type="Google" id="ProtNLM"/>
    </source>
</evidence>
<dbReference type="HOGENOM" id="CLU_037403_0_0_10"/>
<reference evidence="1 2" key="1">
    <citation type="submission" date="2013-08" db="EMBL/GenBank/DDBJ databases">
        <authorList>
            <person name="Weinstock G."/>
            <person name="Sodergren E."/>
            <person name="Wylie T."/>
            <person name="Fulton L."/>
            <person name="Fulton R."/>
            <person name="Fronick C."/>
            <person name="O'Laughlin M."/>
            <person name="Godfrey J."/>
            <person name="Miner T."/>
            <person name="Herter B."/>
            <person name="Appelbaum E."/>
            <person name="Cordes M."/>
            <person name="Lek S."/>
            <person name="Wollam A."/>
            <person name="Pepin K.H."/>
            <person name="Palsikar V.B."/>
            <person name="Mitreva M."/>
            <person name="Wilson R.K."/>
        </authorList>
    </citation>
    <scope>NUCLEOTIDE SEQUENCE [LARGE SCALE GENOMIC DNA]</scope>
    <source>
        <strain evidence="1 2">ATCC 15930</strain>
    </source>
</reference>
<dbReference type="Proteomes" id="UP000027442">
    <property type="component" value="Unassembled WGS sequence"/>
</dbReference>
<dbReference type="EMBL" id="JNGW01000066">
    <property type="protein sequence ID" value="KDR52386.1"/>
    <property type="molecule type" value="Genomic_DNA"/>
</dbReference>
<dbReference type="InterPro" id="IPR019292">
    <property type="entry name" value="McrC"/>
</dbReference>
<dbReference type="PATRIC" id="fig|1122985.7.peg.1631"/>
<keyword evidence="2" id="KW-1185">Reference proteome</keyword>
<name>A0A069QRB1_HOYLO</name>
<dbReference type="eggNOG" id="COG4268">
    <property type="taxonomic scope" value="Bacteria"/>
</dbReference>
<protein>
    <recommendedName>
        <fullName evidence="3">McrBC 5-methylcytosine restriction system component</fullName>
    </recommendedName>
</protein>
<proteinExistence type="predicted"/>
<dbReference type="AlphaFoldDB" id="A0A069QRB1"/>